<dbReference type="Proteomes" id="UP000530571">
    <property type="component" value="Unassembled WGS sequence"/>
</dbReference>
<protein>
    <recommendedName>
        <fullName evidence="3">Chitooligosaccharide deacetylase</fullName>
    </recommendedName>
    <alternativeName>
        <fullName evidence="6">Nodulation protein B</fullName>
    </alternativeName>
</protein>
<evidence type="ECO:0000256" key="5">
    <source>
        <dbReference type="ARBA" id="ARBA00022801"/>
    </source>
</evidence>
<reference evidence="9 10" key="1">
    <citation type="submission" date="2020-08" db="EMBL/GenBank/DDBJ databases">
        <title>Genomic Encyclopedia of Type Strains, Phase IV (KMG-IV): sequencing the most valuable type-strain genomes for metagenomic binning, comparative biology and taxonomic classification.</title>
        <authorList>
            <person name="Goeker M."/>
        </authorList>
    </citation>
    <scope>NUCLEOTIDE SEQUENCE [LARGE SCALE GENOMIC DNA]</scope>
    <source>
        <strain evidence="9 10">DSM 28101</strain>
    </source>
</reference>
<dbReference type="PROSITE" id="PS51677">
    <property type="entry name" value="NODB"/>
    <property type="match status" value="1"/>
</dbReference>
<keyword evidence="5" id="KW-0378">Hydrolase</keyword>
<evidence type="ECO:0000256" key="6">
    <source>
        <dbReference type="ARBA" id="ARBA00032976"/>
    </source>
</evidence>
<keyword evidence="7" id="KW-0732">Signal</keyword>
<dbReference type="GO" id="GO:0005975">
    <property type="term" value="P:carbohydrate metabolic process"/>
    <property type="evidence" value="ECO:0007669"/>
    <property type="project" value="InterPro"/>
</dbReference>
<organism evidence="9 10">
    <name type="scientific">Martelella radicis</name>
    <dbReference type="NCBI Taxonomy" id="1397476"/>
    <lineage>
        <taxon>Bacteria</taxon>
        <taxon>Pseudomonadati</taxon>
        <taxon>Pseudomonadota</taxon>
        <taxon>Alphaproteobacteria</taxon>
        <taxon>Hyphomicrobiales</taxon>
        <taxon>Aurantimonadaceae</taxon>
        <taxon>Martelella</taxon>
    </lineage>
</organism>
<dbReference type="PANTHER" id="PTHR10587">
    <property type="entry name" value="GLYCOSYL TRANSFERASE-RELATED"/>
    <property type="match status" value="1"/>
</dbReference>
<evidence type="ECO:0000313" key="9">
    <source>
        <dbReference type="EMBL" id="MBB4121879.1"/>
    </source>
</evidence>
<dbReference type="PANTHER" id="PTHR10587:SF133">
    <property type="entry name" value="CHITIN DEACETYLASE 1-RELATED"/>
    <property type="match status" value="1"/>
</dbReference>
<feature type="chain" id="PRO_5031430514" description="Chitooligosaccharide deacetylase" evidence="7">
    <location>
        <begin position="21"/>
        <end position="326"/>
    </location>
</feature>
<dbReference type="EMBL" id="JACIDZ010000005">
    <property type="protein sequence ID" value="MBB4121879.1"/>
    <property type="molecule type" value="Genomic_DNA"/>
</dbReference>
<dbReference type="InterPro" id="IPR002509">
    <property type="entry name" value="NODB_dom"/>
</dbReference>
<dbReference type="Pfam" id="PF01522">
    <property type="entry name" value="Polysacc_deac_1"/>
    <property type="match status" value="1"/>
</dbReference>
<feature type="signal peptide" evidence="7">
    <location>
        <begin position="1"/>
        <end position="20"/>
    </location>
</feature>
<evidence type="ECO:0000313" key="10">
    <source>
        <dbReference type="Proteomes" id="UP000530571"/>
    </source>
</evidence>
<dbReference type="GO" id="GO:0016810">
    <property type="term" value="F:hydrolase activity, acting on carbon-nitrogen (but not peptide) bonds"/>
    <property type="evidence" value="ECO:0007669"/>
    <property type="project" value="InterPro"/>
</dbReference>
<evidence type="ECO:0000256" key="4">
    <source>
        <dbReference type="ARBA" id="ARBA00022723"/>
    </source>
</evidence>
<feature type="domain" description="NodB homology" evidence="8">
    <location>
        <begin position="123"/>
        <end position="307"/>
    </location>
</feature>
<dbReference type="InterPro" id="IPR011330">
    <property type="entry name" value="Glyco_hydro/deAcase_b/a-brl"/>
</dbReference>
<comment type="function">
    <text evidence="1">Is involved in generating a small heat-stable compound (Nod), an acylated oligomer of N-acetylglucosamine, that stimulates mitosis in various plant protoplasts.</text>
</comment>
<accession>A0A7W6KKL6</accession>
<evidence type="ECO:0000256" key="7">
    <source>
        <dbReference type="SAM" id="SignalP"/>
    </source>
</evidence>
<keyword evidence="10" id="KW-1185">Reference proteome</keyword>
<dbReference type="GO" id="GO:0046872">
    <property type="term" value="F:metal ion binding"/>
    <property type="evidence" value="ECO:0007669"/>
    <property type="project" value="UniProtKB-KW"/>
</dbReference>
<name>A0A7W6KKL6_9HYPH</name>
<dbReference type="InterPro" id="IPR050248">
    <property type="entry name" value="Polysacc_deacetylase_ArnD"/>
</dbReference>
<evidence type="ECO:0000259" key="8">
    <source>
        <dbReference type="PROSITE" id="PS51677"/>
    </source>
</evidence>
<evidence type="ECO:0000256" key="3">
    <source>
        <dbReference type="ARBA" id="ARBA00020071"/>
    </source>
</evidence>
<dbReference type="CDD" id="cd10917">
    <property type="entry name" value="CE4_NodB_like_6s_7s"/>
    <property type="match status" value="1"/>
</dbReference>
<evidence type="ECO:0000256" key="1">
    <source>
        <dbReference type="ARBA" id="ARBA00003236"/>
    </source>
</evidence>
<comment type="caution">
    <text evidence="9">The sequence shown here is derived from an EMBL/GenBank/DDBJ whole genome shotgun (WGS) entry which is preliminary data.</text>
</comment>
<dbReference type="SUPFAM" id="SSF88713">
    <property type="entry name" value="Glycoside hydrolase/deacetylase"/>
    <property type="match status" value="1"/>
</dbReference>
<dbReference type="AlphaFoldDB" id="A0A7W6KKL6"/>
<dbReference type="Gene3D" id="3.20.20.370">
    <property type="entry name" value="Glycoside hydrolase/deacetylase"/>
    <property type="match status" value="1"/>
</dbReference>
<gene>
    <name evidence="9" type="ORF">GGR30_001805</name>
</gene>
<dbReference type="RefSeq" id="WP_183485147.1">
    <property type="nucleotide sequence ID" value="NZ_JACIDZ010000005.1"/>
</dbReference>
<proteinExistence type="inferred from homology"/>
<dbReference type="GO" id="GO:0016020">
    <property type="term" value="C:membrane"/>
    <property type="evidence" value="ECO:0007669"/>
    <property type="project" value="TreeGrafter"/>
</dbReference>
<comment type="similarity">
    <text evidence="2">Belongs to the polysaccharide deacetylase family.</text>
</comment>
<dbReference type="PROSITE" id="PS51257">
    <property type="entry name" value="PROKAR_LIPOPROTEIN"/>
    <property type="match status" value="1"/>
</dbReference>
<sequence length="326" mass="34886">MHRLLNGLFGLGVLALASCASTGQRDTTTLQTALVATEKPAEAGSGSPAAIEVMMTGSIDRNTSSEEAPVKISSIHSRIVAGADAESVKRTIRLVANGPVKDFPLAGRTIYLDETRDITLAPGEVVLTFDDGPVPGKTPAVLQALEERGVKGLFFMVGEMAHYHPQIAEQVVESGQTIGTHTYSHPHLPALSLSNAVANIDRGAHAVEKATGVKPHFFRFPYLAETTSLDKALQSRGMIPVGIDIDSRDYEEASTSVLVNRIMTGLAKRGGGIVLMHDLQGRTARAIVPLLDRLETEGYKVVTVKYGKPPEEKPETLMARLSRASE</sequence>
<keyword evidence="4" id="KW-0479">Metal-binding</keyword>
<evidence type="ECO:0000256" key="2">
    <source>
        <dbReference type="ARBA" id="ARBA00010973"/>
    </source>
</evidence>